<protein>
    <submittedName>
        <fullName evidence="2">MarR family winged helix-turn-helix transcriptional regulator</fullName>
    </submittedName>
</protein>
<dbReference type="Pfam" id="PF12802">
    <property type="entry name" value="MarR_2"/>
    <property type="match status" value="1"/>
</dbReference>
<proteinExistence type="predicted"/>
<dbReference type="InterPro" id="IPR036388">
    <property type="entry name" value="WH-like_DNA-bd_sf"/>
</dbReference>
<dbReference type="Gene3D" id="1.10.10.10">
    <property type="entry name" value="Winged helix-like DNA-binding domain superfamily/Winged helix DNA-binding domain"/>
    <property type="match status" value="1"/>
</dbReference>
<evidence type="ECO:0000313" key="2">
    <source>
        <dbReference type="EMBL" id="MDS9469251.1"/>
    </source>
</evidence>
<organism evidence="2 3">
    <name type="scientific">Paracoccus aurantius</name>
    <dbReference type="NCBI Taxonomy" id="3073814"/>
    <lineage>
        <taxon>Bacteria</taxon>
        <taxon>Pseudomonadati</taxon>
        <taxon>Pseudomonadota</taxon>
        <taxon>Alphaproteobacteria</taxon>
        <taxon>Rhodobacterales</taxon>
        <taxon>Paracoccaceae</taxon>
        <taxon>Paracoccus</taxon>
    </lineage>
</organism>
<name>A0ABU2HW39_9RHOB</name>
<gene>
    <name evidence="2" type="ORF">RGQ15_16945</name>
</gene>
<dbReference type="InterPro" id="IPR000835">
    <property type="entry name" value="HTH_MarR-typ"/>
</dbReference>
<dbReference type="RefSeq" id="WP_311161826.1">
    <property type="nucleotide sequence ID" value="NZ_JAVQLW010000003.1"/>
</dbReference>
<keyword evidence="3" id="KW-1185">Reference proteome</keyword>
<dbReference type="PANTHER" id="PTHR33164">
    <property type="entry name" value="TRANSCRIPTIONAL REGULATOR, MARR FAMILY"/>
    <property type="match status" value="1"/>
</dbReference>
<dbReference type="InterPro" id="IPR039422">
    <property type="entry name" value="MarR/SlyA-like"/>
</dbReference>
<dbReference type="Proteomes" id="UP001269144">
    <property type="component" value="Unassembled WGS sequence"/>
</dbReference>
<sequence>MTGFVLNDFLPYRLAVAASRVSRAFERRYMAEAGITVPEWRVLAHLSQEGAVSVREIELRADMEKSKVSRAASRLQRQGLIEKLENPGDRRLVSLSLTPKGLIMVERLIPLAMEFQSELQAVLGDRLLCFDKGLATICNGKF</sequence>
<feature type="domain" description="HTH marR-type" evidence="1">
    <location>
        <begin position="7"/>
        <end position="142"/>
    </location>
</feature>
<dbReference type="PROSITE" id="PS50995">
    <property type="entry name" value="HTH_MARR_2"/>
    <property type="match status" value="1"/>
</dbReference>
<dbReference type="EMBL" id="JAVQLW010000003">
    <property type="protein sequence ID" value="MDS9469251.1"/>
    <property type="molecule type" value="Genomic_DNA"/>
</dbReference>
<evidence type="ECO:0000259" key="1">
    <source>
        <dbReference type="PROSITE" id="PS50995"/>
    </source>
</evidence>
<comment type="caution">
    <text evidence="2">The sequence shown here is derived from an EMBL/GenBank/DDBJ whole genome shotgun (WGS) entry which is preliminary data.</text>
</comment>
<dbReference type="SUPFAM" id="SSF46785">
    <property type="entry name" value="Winged helix' DNA-binding domain"/>
    <property type="match status" value="1"/>
</dbReference>
<reference evidence="3" key="1">
    <citation type="submission" date="2023-07" db="EMBL/GenBank/DDBJ databases">
        <title>Paracoccus sp. MBLB3053 whole genome sequence.</title>
        <authorList>
            <person name="Hwang C.Y."/>
            <person name="Cho E.-S."/>
            <person name="Seo M.-J."/>
        </authorList>
    </citation>
    <scope>NUCLEOTIDE SEQUENCE [LARGE SCALE GENOMIC DNA]</scope>
    <source>
        <strain evidence="3">MBLB3053</strain>
    </source>
</reference>
<dbReference type="InterPro" id="IPR036390">
    <property type="entry name" value="WH_DNA-bd_sf"/>
</dbReference>
<dbReference type="PANTHER" id="PTHR33164:SF43">
    <property type="entry name" value="HTH-TYPE TRANSCRIPTIONAL REPRESSOR YETL"/>
    <property type="match status" value="1"/>
</dbReference>
<dbReference type="SMART" id="SM00347">
    <property type="entry name" value="HTH_MARR"/>
    <property type="match status" value="1"/>
</dbReference>
<accession>A0ABU2HW39</accession>
<evidence type="ECO:0000313" key="3">
    <source>
        <dbReference type="Proteomes" id="UP001269144"/>
    </source>
</evidence>